<evidence type="ECO:0000313" key="3">
    <source>
        <dbReference type="Proteomes" id="UP000561681"/>
    </source>
</evidence>
<comment type="caution">
    <text evidence="2">The sequence shown here is derived from an EMBL/GenBank/DDBJ whole genome shotgun (WGS) entry which is preliminary data.</text>
</comment>
<dbReference type="Proteomes" id="UP000561681">
    <property type="component" value="Unassembled WGS sequence"/>
</dbReference>
<reference evidence="2 3" key="1">
    <citation type="submission" date="2020-08" db="EMBL/GenBank/DDBJ databases">
        <title>Functional genomics of gut bacteria from endangered species of beetles.</title>
        <authorList>
            <person name="Carlos-Shanley C."/>
        </authorList>
    </citation>
    <scope>NUCLEOTIDE SEQUENCE [LARGE SCALE GENOMIC DNA]</scope>
    <source>
        <strain evidence="2 3">S00142</strain>
    </source>
</reference>
<protein>
    <recommendedName>
        <fullName evidence="4">DUF4878 domain-containing protein</fullName>
    </recommendedName>
</protein>
<organism evidence="2 3">
    <name type="scientific">Flavobacterium nitrogenifigens</name>
    <dbReference type="NCBI Taxonomy" id="1617283"/>
    <lineage>
        <taxon>Bacteria</taxon>
        <taxon>Pseudomonadati</taxon>
        <taxon>Bacteroidota</taxon>
        <taxon>Flavobacteriia</taxon>
        <taxon>Flavobacteriales</taxon>
        <taxon>Flavobacteriaceae</taxon>
        <taxon>Flavobacterium</taxon>
    </lineage>
</organism>
<gene>
    <name evidence="2" type="ORF">HNP37_003468</name>
</gene>
<keyword evidence="3" id="KW-1185">Reference proteome</keyword>
<dbReference type="AlphaFoldDB" id="A0A7W7IZH8"/>
<sequence length="143" mass="16429">MRRSISFFAILALFANCNNKSSDETKSPKKADVAEESKSPKETVQAYLSATNHFDFETAKKFLISNKENQMILETLKKMEKSIPDKEKTRFIDKEKKASYFEKEITDSTAQIIVTPDMDAVMPIEFNLKKVNNNWLIESVISH</sequence>
<evidence type="ECO:0008006" key="4">
    <source>
        <dbReference type="Google" id="ProtNLM"/>
    </source>
</evidence>
<proteinExistence type="predicted"/>
<accession>A0A7W7IZH8</accession>
<dbReference type="EMBL" id="JACHLD010000005">
    <property type="protein sequence ID" value="MBB4803393.1"/>
    <property type="molecule type" value="Genomic_DNA"/>
</dbReference>
<evidence type="ECO:0000256" key="1">
    <source>
        <dbReference type="SAM" id="MobiDB-lite"/>
    </source>
</evidence>
<name>A0A7W7IZH8_9FLAO</name>
<evidence type="ECO:0000313" key="2">
    <source>
        <dbReference type="EMBL" id="MBB4803393.1"/>
    </source>
</evidence>
<dbReference type="RefSeq" id="WP_184164826.1">
    <property type="nucleotide sequence ID" value="NZ_JACHLD010000005.1"/>
</dbReference>
<feature type="compositionally biased region" description="Basic and acidic residues" evidence="1">
    <location>
        <begin position="21"/>
        <end position="41"/>
    </location>
</feature>
<feature type="region of interest" description="Disordered" evidence="1">
    <location>
        <begin position="20"/>
        <end position="41"/>
    </location>
</feature>